<dbReference type="HAMAP" id="MF_00652">
    <property type="entry name" value="UPF0246"/>
    <property type="match status" value="1"/>
</dbReference>
<dbReference type="GO" id="GO:0005829">
    <property type="term" value="C:cytosol"/>
    <property type="evidence" value="ECO:0007669"/>
    <property type="project" value="TreeGrafter"/>
</dbReference>
<proteinExistence type="inferred from homology"/>
<dbReference type="PANTHER" id="PTHR30283:SF4">
    <property type="entry name" value="PEROXIDE STRESS RESISTANCE PROTEIN YAAA"/>
    <property type="match status" value="1"/>
</dbReference>
<comment type="similarity">
    <text evidence="1">Belongs to the UPF0246 family.</text>
</comment>
<dbReference type="Proteomes" id="UP000095039">
    <property type="component" value="Unassembled WGS sequence"/>
</dbReference>
<dbReference type="AlphaFoldDB" id="A0A1E5BWF7"/>
<dbReference type="RefSeq" id="WP_016961713.1">
    <property type="nucleotide sequence ID" value="NZ_AJWN02000108.1"/>
</dbReference>
<dbReference type="InterPro" id="IPR005583">
    <property type="entry name" value="YaaA"/>
</dbReference>
<dbReference type="PANTHER" id="PTHR30283">
    <property type="entry name" value="PEROXIDE STRESS RESPONSE PROTEIN YAAA"/>
    <property type="match status" value="1"/>
</dbReference>
<dbReference type="GO" id="GO:0033194">
    <property type="term" value="P:response to hydroperoxide"/>
    <property type="evidence" value="ECO:0007669"/>
    <property type="project" value="TreeGrafter"/>
</dbReference>
<keyword evidence="3" id="KW-1185">Reference proteome</keyword>
<gene>
    <name evidence="2" type="ORF">A1OK_05465</name>
</gene>
<organism evidence="2 3">
    <name type="scientific">Enterovibrio norvegicus FF-454</name>
    <dbReference type="NCBI Taxonomy" id="1185651"/>
    <lineage>
        <taxon>Bacteria</taxon>
        <taxon>Pseudomonadati</taxon>
        <taxon>Pseudomonadota</taxon>
        <taxon>Gammaproteobacteria</taxon>
        <taxon>Vibrionales</taxon>
        <taxon>Vibrionaceae</taxon>
        <taxon>Enterovibrio</taxon>
    </lineage>
</organism>
<evidence type="ECO:0000313" key="2">
    <source>
        <dbReference type="EMBL" id="OEE57596.1"/>
    </source>
</evidence>
<accession>A0A1E5BWF7</accession>
<evidence type="ECO:0000256" key="1">
    <source>
        <dbReference type="HAMAP-Rule" id="MF_00652"/>
    </source>
</evidence>
<protein>
    <recommendedName>
        <fullName evidence="1">UPF0246 protein A1OK_05465</fullName>
    </recommendedName>
</protein>
<sequence>MLIVVSPAKTLDYQSPLATERFTQPALIEHSQQLIEVCRQLTPGDIGSLMKVSDKIAGLNAARFSEWSPTFTPDNARPAILAFKGDVYTGLKAETLSDEDFSWSQDHLRMLSGLYGLLRPLDLMQPYRLEMGTKLANERGSNLYQFWGDIITGELNGALAAQNDTLLVNLASNEYFKSVKPAKLKGQIITPVFKDRKNGQYKVISFYAKKARGMMARYIIDNRIDSVEGLKAFDIAGYWFSAEESNDKELVFKREEQ</sequence>
<comment type="caution">
    <text evidence="2">The sequence shown here is derived from an EMBL/GenBank/DDBJ whole genome shotgun (WGS) entry which is preliminary data.</text>
</comment>
<reference evidence="2 3" key="1">
    <citation type="journal article" date="2012" name="Science">
        <title>Ecological populations of bacteria act as socially cohesive units of antibiotic production and resistance.</title>
        <authorList>
            <person name="Cordero O.X."/>
            <person name="Wildschutte H."/>
            <person name="Kirkup B."/>
            <person name="Proehl S."/>
            <person name="Ngo L."/>
            <person name="Hussain F."/>
            <person name="Le Roux F."/>
            <person name="Mincer T."/>
            <person name="Polz M.F."/>
        </authorList>
    </citation>
    <scope>NUCLEOTIDE SEQUENCE [LARGE SCALE GENOMIC DNA]</scope>
    <source>
        <strain evidence="2 3">FF-454</strain>
    </source>
</reference>
<dbReference type="Pfam" id="PF03883">
    <property type="entry name" value="H2O2_YaaD"/>
    <property type="match status" value="1"/>
</dbReference>
<dbReference type="NCBIfam" id="NF002541">
    <property type="entry name" value="PRK02101.1-1"/>
    <property type="match status" value="1"/>
</dbReference>
<dbReference type="NCBIfam" id="NF002542">
    <property type="entry name" value="PRK02101.1-3"/>
    <property type="match status" value="1"/>
</dbReference>
<dbReference type="EMBL" id="AJWN02000108">
    <property type="protein sequence ID" value="OEE57596.1"/>
    <property type="molecule type" value="Genomic_DNA"/>
</dbReference>
<name>A0A1E5BWF7_9GAMM</name>
<evidence type="ECO:0000313" key="3">
    <source>
        <dbReference type="Proteomes" id="UP000095039"/>
    </source>
</evidence>